<evidence type="ECO:0000313" key="10">
    <source>
        <dbReference type="Proteomes" id="UP000137988"/>
    </source>
</evidence>
<dbReference type="Pfam" id="PF02282">
    <property type="entry name" value="Herpes_UL42"/>
    <property type="match status" value="2"/>
</dbReference>
<sequence>MADVPETADRAPEPGRESDVDSDDSSDARSTVTCRLELRGPELDNMLRAFAPLRTCLLDSMLVFGERGLVVQCAIFGEQVFLPLGRELFSRYSWLGPPAAFLSLVDQKRSLLGALRGGQRAGPVRIDMTISGETPLRTLRQRVWVEDPESASGATELRAATLMKRELASFVVLLPQGRPDVQLRLTKPQLAKILALPPGPTTLELGPNGRFSASGGGVCVTFAAREEGAAPSTADSQMRLLSRALKKSDQAALAAKTICGTNLDRAFSTALDDGNWRAVLRRLQVGGATLKFFFGFPTPSLCVTATGPNSVSAVFLLDPRSTDAAPGGADAGAAPPAEETGARPPSKRALSPEATDAPARKKAPEDPVDAEAGGSPRRPPAPVAPASPEPGLSSDGEARGGVYARYFPDPPILRGPLFSAAAPESGAAAYADLGFGLS</sequence>
<evidence type="ECO:0000256" key="1">
    <source>
        <dbReference type="ARBA" id="ARBA00004147"/>
    </source>
</evidence>
<keyword evidence="5" id="KW-0235">DNA replication</keyword>
<feature type="compositionally biased region" description="Low complexity" evidence="8">
    <location>
        <begin position="324"/>
        <end position="339"/>
    </location>
</feature>
<name>Q5Y0R0_9ALPH</name>
<feature type="compositionally biased region" description="Basic and acidic residues" evidence="8">
    <location>
        <begin position="7"/>
        <end position="19"/>
    </location>
</feature>
<evidence type="ECO:0000256" key="5">
    <source>
        <dbReference type="ARBA" id="ARBA00022705"/>
    </source>
</evidence>
<dbReference type="Gene3D" id="3.70.10.10">
    <property type="match status" value="1"/>
</dbReference>
<dbReference type="OrthoDB" id="11475at10239"/>
<dbReference type="SUPFAM" id="SSF55979">
    <property type="entry name" value="DNA clamp"/>
    <property type="match status" value="2"/>
</dbReference>
<dbReference type="GeneID" id="3190309"/>
<dbReference type="GO" id="GO:0003677">
    <property type="term" value="F:DNA binding"/>
    <property type="evidence" value="ECO:0007669"/>
    <property type="project" value="UniProtKB-KW"/>
</dbReference>
<dbReference type="RefSeq" id="YP_164485.1">
    <property type="nucleotide sequence ID" value="NC_006560.1"/>
</dbReference>
<keyword evidence="10" id="KW-1185">Reference proteome</keyword>
<accession>Q5Y0R0</accession>
<evidence type="ECO:0000256" key="4">
    <source>
        <dbReference type="ARBA" id="ARBA00022562"/>
    </source>
</evidence>
<evidence type="ECO:0000256" key="6">
    <source>
        <dbReference type="ARBA" id="ARBA00023125"/>
    </source>
</evidence>
<feature type="compositionally biased region" description="Pro residues" evidence="8">
    <location>
        <begin position="377"/>
        <end position="388"/>
    </location>
</feature>
<gene>
    <name evidence="9" type="primary">UL42</name>
</gene>
<protein>
    <recommendedName>
        <fullName evidence="3">DNA polymerase processivity factor</fullName>
    </recommendedName>
    <alternativeName>
        <fullName evidence="7">Polymerase accessory protein</fullName>
    </alternativeName>
</protein>
<dbReference type="InterPro" id="IPR003202">
    <property type="entry name" value="Herpes_UL42"/>
</dbReference>
<evidence type="ECO:0000313" key="9">
    <source>
        <dbReference type="EMBL" id="AAU88108.1"/>
    </source>
</evidence>
<organism evidence="9 10">
    <name type="scientific">Cercopithecine alphaherpesvirus 2</name>
    <dbReference type="NCBI Taxonomy" id="10317"/>
    <lineage>
        <taxon>Viruses</taxon>
        <taxon>Duplodnaviria</taxon>
        <taxon>Heunggongvirae</taxon>
        <taxon>Peploviricota</taxon>
        <taxon>Herviviricetes</taxon>
        <taxon>Herpesvirales</taxon>
        <taxon>Orthoherpesviridae</taxon>
        <taxon>Alphaherpesvirinae</taxon>
        <taxon>Simplexvirus</taxon>
        <taxon>Simplexvirus cercopithecinealpha2</taxon>
    </lineage>
</organism>
<dbReference type="Proteomes" id="UP000137988">
    <property type="component" value="Segment"/>
</dbReference>
<evidence type="ECO:0000256" key="7">
    <source>
        <dbReference type="ARBA" id="ARBA00032287"/>
    </source>
</evidence>
<feature type="region of interest" description="Disordered" evidence="8">
    <location>
        <begin position="1"/>
        <end position="28"/>
    </location>
</feature>
<dbReference type="KEGG" id="vg:3190309"/>
<keyword evidence="6" id="KW-0238">DNA-binding</keyword>
<evidence type="ECO:0000256" key="8">
    <source>
        <dbReference type="SAM" id="MobiDB-lite"/>
    </source>
</evidence>
<evidence type="ECO:0000256" key="2">
    <source>
        <dbReference type="ARBA" id="ARBA00008362"/>
    </source>
</evidence>
<reference evidence="9 10" key="1">
    <citation type="journal article" date="2005" name="Virology">
        <title>Complete genome sequence of cercopithecine herpesvirus 2 (SA8) and comparison with other simplexviruses.</title>
        <authorList>
            <person name="Tyler S.D."/>
            <person name="Peters G.A."/>
            <person name="Severini A."/>
        </authorList>
    </citation>
    <scope>NUCLEOTIDE SEQUENCE [LARGE SCALE GENOMIC DNA]</scope>
</reference>
<evidence type="ECO:0000256" key="3">
    <source>
        <dbReference type="ARBA" id="ARBA00015068"/>
    </source>
</evidence>
<dbReference type="InterPro" id="IPR046938">
    <property type="entry name" value="DNA_clamp_sf"/>
</dbReference>
<feature type="region of interest" description="Disordered" evidence="8">
    <location>
        <begin position="324"/>
        <end position="406"/>
    </location>
</feature>
<dbReference type="GO" id="GO:0006260">
    <property type="term" value="P:DNA replication"/>
    <property type="evidence" value="ECO:0007669"/>
    <property type="project" value="UniProtKB-KW"/>
</dbReference>
<dbReference type="GO" id="GO:0042025">
    <property type="term" value="C:host cell nucleus"/>
    <property type="evidence" value="ECO:0007669"/>
    <property type="project" value="UniProtKB-SubCell"/>
</dbReference>
<proteinExistence type="inferred from homology"/>
<comment type="similarity">
    <text evidence="2">Belongs to the herpesviridae DNA polymerase processivity factor family.</text>
</comment>
<keyword evidence="4" id="KW-1048">Host nucleus</keyword>
<comment type="subcellular location">
    <subcellularLocation>
        <location evidence="1">Host nucleus</location>
    </subcellularLocation>
</comment>
<dbReference type="EMBL" id="AY714813">
    <property type="protein sequence ID" value="AAU88108.1"/>
    <property type="molecule type" value="Genomic_DNA"/>
</dbReference>